<dbReference type="InterPro" id="IPR036881">
    <property type="entry name" value="Glyco_hydro_3_C_sf"/>
</dbReference>
<comment type="subcellular location">
    <subcellularLocation>
        <location evidence="2">Secreted</location>
    </subcellularLocation>
</comment>
<dbReference type="PANTHER" id="PTHR42715">
    <property type="entry name" value="BETA-GLUCOSIDASE"/>
    <property type="match status" value="1"/>
</dbReference>
<keyword evidence="7" id="KW-0378">Hydrolase</keyword>
<evidence type="ECO:0000256" key="8">
    <source>
        <dbReference type="ARBA" id="ARBA00023001"/>
    </source>
</evidence>
<dbReference type="InterPro" id="IPR050288">
    <property type="entry name" value="Cellulose_deg_GH3"/>
</dbReference>
<dbReference type="Gene3D" id="3.40.50.1700">
    <property type="entry name" value="Glycoside hydrolase family 3 C-terminal domain"/>
    <property type="match status" value="1"/>
</dbReference>
<keyword evidence="5" id="KW-0964">Secreted</keyword>
<evidence type="ECO:0000256" key="3">
    <source>
        <dbReference type="ARBA" id="ARBA00005336"/>
    </source>
</evidence>
<comment type="similarity">
    <text evidence="3">Belongs to the glycosyl hydrolase 3 family.</text>
</comment>
<gene>
    <name evidence="13" type="ORF">OIDMADRAFT_26149</name>
</gene>
<reference evidence="14" key="2">
    <citation type="submission" date="2015-01" db="EMBL/GenBank/DDBJ databases">
        <title>Evolutionary Origins and Diversification of the Mycorrhizal Mutualists.</title>
        <authorList>
            <consortium name="DOE Joint Genome Institute"/>
            <consortium name="Mycorrhizal Genomics Consortium"/>
            <person name="Kohler A."/>
            <person name="Kuo A."/>
            <person name="Nagy L.G."/>
            <person name="Floudas D."/>
            <person name="Copeland A."/>
            <person name="Barry K.W."/>
            <person name="Cichocki N."/>
            <person name="Veneault-Fourrey C."/>
            <person name="LaButti K."/>
            <person name="Lindquist E.A."/>
            <person name="Lipzen A."/>
            <person name="Lundell T."/>
            <person name="Morin E."/>
            <person name="Murat C."/>
            <person name="Riley R."/>
            <person name="Ohm R."/>
            <person name="Sun H."/>
            <person name="Tunlid A."/>
            <person name="Henrissat B."/>
            <person name="Grigoriev I.V."/>
            <person name="Hibbett D.S."/>
            <person name="Martin F."/>
        </authorList>
    </citation>
    <scope>NUCLEOTIDE SEQUENCE [LARGE SCALE GENOMIC DNA]</scope>
    <source>
        <strain evidence="14">Zn</strain>
    </source>
</reference>
<proteinExistence type="inferred from homology"/>
<keyword evidence="8" id="KW-0624">Polysaccharide degradation</keyword>
<feature type="transmembrane region" description="Helical" evidence="10">
    <location>
        <begin position="337"/>
        <end position="356"/>
    </location>
</feature>
<evidence type="ECO:0000256" key="9">
    <source>
        <dbReference type="ARBA" id="ARBA00023295"/>
    </source>
</evidence>
<keyword evidence="10" id="KW-0472">Membrane</keyword>
<feature type="domain" description="Fibronectin type III-like" evidence="12">
    <location>
        <begin position="264"/>
        <end position="335"/>
    </location>
</feature>
<dbReference type="EC" id="3.2.1.21" evidence="4"/>
<evidence type="ECO:0000259" key="12">
    <source>
        <dbReference type="SMART" id="SM01217"/>
    </source>
</evidence>
<keyword evidence="8" id="KW-0119">Carbohydrate metabolism</keyword>
<dbReference type="Gene3D" id="2.60.40.10">
    <property type="entry name" value="Immunoglobulins"/>
    <property type="match status" value="1"/>
</dbReference>
<dbReference type="EMBL" id="KN832873">
    <property type="protein sequence ID" value="KIN03455.1"/>
    <property type="molecule type" value="Genomic_DNA"/>
</dbReference>
<comment type="catalytic activity">
    <reaction evidence="1">
        <text>Hydrolysis of terminal, non-reducing beta-D-glucosyl residues with release of beta-D-glucose.</text>
        <dbReference type="EC" id="3.2.1.21"/>
    </reaction>
</comment>
<sequence length="359" mass="39946">MLVTVIGAGLAVLAAVPHANGQTTNTSAPSGEITSDSYFYGDSPPVYPSPHVKLLYIFLFLHAWSSNSITVTIFFVTPNSKRFGPRYHSLTKIITLIAGNSSIDIKQTRRLLNQFAYIIRQLSIRKLGMSVRDVEIISPQDKKELFEYNRASPEMVDSCMRHLIYHVVHEQPTMFPQSDFTEGMYIDYRRFDQMGIEPRSEFGFGLSYTIFEYSRLSISKPSSTKGALGPYPTGPTLPGGYADLWDEIIEVAVTITKGFMAGAEVAQLYLGIPSPKGNSVPPTPIRQLQGYDKPFIDAGKSATVIFSLTRRDLSIWDVVAQAWEVLGEIMLIPLPTFCPFALMSFALLIPVAYILYAES</sequence>
<dbReference type="InterPro" id="IPR026891">
    <property type="entry name" value="Fn3-like"/>
</dbReference>
<dbReference type="InterPro" id="IPR013783">
    <property type="entry name" value="Ig-like_fold"/>
</dbReference>
<accession>A0A0C3HK38</accession>
<feature type="signal peptide" evidence="11">
    <location>
        <begin position="1"/>
        <end position="21"/>
    </location>
</feature>
<evidence type="ECO:0000313" key="13">
    <source>
        <dbReference type="EMBL" id="KIN03455.1"/>
    </source>
</evidence>
<organism evidence="13 14">
    <name type="scientific">Oidiodendron maius (strain Zn)</name>
    <dbReference type="NCBI Taxonomy" id="913774"/>
    <lineage>
        <taxon>Eukaryota</taxon>
        <taxon>Fungi</taxon>
        <taxon>Dikarya</taxon>
        <taxon>Ascomycota</taxon>
        <taxon>Pezizomycotina</taxon>
        <taxon>Leotiomycetes</taxon>
        <taxon>Leotiomycetes incertae sedis</taxon>
        <taxon>Myxotrichaceae</taxon>
        <taxon>Oidiodendron</taxon>
    </lineage>
</organism>
<evidence type="ECO:0000256" key="7">
    <source>
        <dbReference type="ARBA" id="ARBA00022801"/>
    </source>
</evidence>
<dbReference type="OrthoDB" id="3562858at2759"/>
<dbReference type="PANTHER" id="PTHR42715:SF5">
    <property type="entry name" value="BETA-GLUCOSIDASE M-RELATED"/>
    <property type="match status" value="1"/>
</dbReference>
<evidence type="ECO:0000256" key="4">
    <source>
        <dbReference type="ARBA" id="ARBA00012744"/>
    </source>
</evidence>
<evidence type="ECO:0000256" key="2">
    <source>
        <dbReference type="ARBA" id="ARBA00004613"/>
    </source>
</evidence>
<dbReference type="InParanoid" id="A0A0C3HK38"/>
<dbReference type="GO" id="GO:0005576">
    <property type="term" value="C:extracellular region"/>
    <property type="evidence" value="ECO:0007669"/>
    <property type="project" value="UniProtKB-SubCell"/>
</dbReference>
<evidence type="ECO:0000256" key="6">
    <source>
        <dbReference type="ARBA" id="ARBA00022729"/>
    </source>
</evidence>
<dbReference type="GO" id="GO:0030245">
    <property type="term" value="P:cellulose catabolic process"/>
    <property type="evidence" value="ECO:0007669"/>
    <property type="project" value="UniProtKB-KW"/>
</dbReference>
<keyword evidence="10" id="KW-1133">Transmembrane helix</keyword>
<dbReference type="AlphaFoldDB" id="A0A0C3HK38"/>
<keyword evidence="8" id="KW-0136">Cellulose degradation</keyword>
<feature type="chain" id="PRO_5002165431" description="beta-glucosidase" evidence="11">
    <location>
        <begin position="22"/>
        <end position="359"/>
    </location>
</feature>
<keyword evidence="9" id="KW-0326">Glycosidase</keyword>
<dbReference type="Pfam" id="PF14310">
    <property type="entry name" value="Fn3-like"/>
    <property type="match status" value="1"/>
</dbReference>
<evidence type="ECO:0000256" key="5">
    <source>
        <dbReference type="ARBA" id="ARBA00022525"/>
    </source>
</evidence>
<reference evidence="13 14" key="1">
    <citation type="submission" date="2014-04" db="EMBL/GenBank/DDBJ databases">
        <authorList>
            <consortium name="DOE Joint Genome Institute"/>
            <person name="Kuo A."/>
            <person name="Martino E."/>
            <person name="Perotto S."/>
            <person name="Kohler A."/>
            <person name="Nagy L.G."/>
            <person name="Floudas D."/>
            <person name="Copeland A."/>
            <person name="Barry K.W."/>
            <person name="Cichocki N."/>
            <person name="Veneault-Fourrey C."/>
            <person name="LaButti K."/>
            <person name="Lindquist E.A."/>
            <person name="Lipzen A."/>
            <person name="Lundell T."/>
            <person name="Morin E."/>
            <person name="Murat C."/>
            <person name="Sun H."/>
            <person name="Tunlid A."/>
            <person name="Henrissat B."/>
            <person name="Grigoriev I.V."/>
            <person name="Hibbett D.S."/>
            <person name="Martin F."/>
            <person name="Nordberg H.P."/>
            <person name="Cantor M.N."/>
            <person name="Hua S.X."/>
        </authorList>
    </citation>
    <scope>NUCLEOTIDE SEQUENCE [LARGE SCALE GENOMIC DNA]</scope>
    <source>
        <strain evidence="13 14">Zn</strain>
    </source>
</reference>
<keyword evidence="10" id="KW-0812">Transmembrane</keyword>
<dbReference type="GO" id="GO:0008422">
    <property type="term" value="F:beta-glucosidase activity"/>
    <property type="evidence" value="ECO:0007669"/>
    <property type="project" value="UniProtKB-EC"/>
</dbReference>
<keyword evidence="6 11" id="KW-0732">Signal</keyword>
<name>A0A0C3HK38_OIDMZ</name>
<dbReference type="Proteomes" id="UP000054321">
    <property type="component" value="Unassembled WGS sequence"/>
</dbReference>
<dbReference type="STRING" id="913774.A0A0C3HK38"/>
<evidence type="ECO:0000313" key="14">
    <source>
        <dbReference type="Proteomes" id="UP000054321"/>
    </source>
</evidence>
<evidence type="ECO:0000256" key="1">
    <source>
        <dbReference type="ARBA" id="ARBA00000448"/>
    </source>
</evidence>
<protein>
    <recommendedName>
        <fullName evidence="4">beta-glucosidase</fullName>
        <ecNumber evidence="4">3.2.1.21</ecNumber>
    </recommendedName>
</protein>
<evidence type="ECO:0000256" key="11">
    <source>
        <dbReference type="SAM" id="SignalP"/>
    </source>
</evidence>
<dbReference type="HOGENOM" id="CLU_771828_0_0_1"/>
<evidence type="ECO:0000256" key="10">
    <source>
        <dbReference type="SAM" id="Phobius"/>
    </source>
</evidence>
<dbReference type="SMART" id="SM01217">
    <property type="entry name" value="Fn3_like"/>
    <property type="match status" value="1"/>
</dbReference>
<keyword evidence="14" id="KW-1185">Reference proteome</keyword>